<gene>
    <name evidence="2" type="ORF">Prum_101920</name>
</gene>
<keyword evidence="3" id="KW-1185">Reference proteome</keyword>
<dbReference type="InterPro" id="IPR005471">
    <property type="entry name" value="Tscrpt_reg_IclR_N"/>
</dbReference>
<reference evidence="2 3" key="1">
    <citation type="submission" date="2020-03" db="EMBL/GenBank/DDBJ databases">
        <title>Whole genome shotgun sequence of Phytohabitans rumicis NBRC 108638.</title>
        <authorList>
            <person name="Komaki H."/>
            <person name="Tamura T."/>
        </authorList>
    </citation>
    <scope>NUCLEOTIDE SEQUENCE [LARGE SCALE GENOMIC DNA]</scope>
    <source>
        <strain evidence="2 3">NBRC 108638</strain>
    </source>
</reference>
<dbReference type="Pfam" id="PF09339">
    <property type="entry name" value="HTH_IclR"/>
    <property type="match status" value="1"/>
</dbReference>
<dbReference type="AlphaFoldDB" id="A0A6V8LLY1"/>
<evidence type="ECO:0000259" key="1">
    <source>
        <dbReference type="Pfam" id="PF09339"/>
    </source>
</evidence>
<protein>
    <recommendedName>
        <fullName evidence="1">HTH iclR-type domain-containing protein</fullName>
    </recommendedName>
</protein>
<reference evidence="2 3" key="2">
    <citation type="submission" date="2020-03" db="EMBL/GenBank/DDBJ databases">
        <authorList>
            <person name="Ichikawa N."/>
            <person name="Kimura A."/>
            <person name="Kitahashi Y."/>
            <person name="Uohara A."/>
        </authorList>
    </citation>
    <scope>NUCLEOTIDE SEQUENCE [LARGE SCALE GENOMIC DNA]</scope>
    <source>
        <strain evidence="2 3">NBRC 108638</strain>
    </source>
</reference>
<dbReference type="InterPro" id="IPR036388">
    <property type="entry name" value="WH-like_DNA-bd_sf"/>
</dbReference>
<dbReference type="Proteomes" id="UP000482960">
    <property type="component" value="Unassembled WGS sequence"/>
</dbReference>
<comment type="caution">
    <text evidence="2">The sequence shown here is derived from an EMBL/GenBank/DDBJ whole genome shotgun (WGS) entry which is preliminary data.</text>
</comment>
<dbReference type="Gene3D" id="1.10.10.10">
    <property type="entry name" value="Winged helix-like DNA-binding domain superfamily/Winged helix DNA-binding domain"/>
    <property type="match status" value="1"/>
</dbReference>
<dbReference type="EMBL" id="BLPG01000002">
    <property type="protein sequence ID" value="GFJ96550.1"/>
    <property type="molecule type" value="Genomic_DNA"/>
</dbReference>
<dbReference type="InterPro" id="IPR036390">
    <property type="entry name" value="WH_DNA-bd_sf"/>
</dbReference>
<evidence type="ECO:0000313" key="3">
    <source>
        <dbReference type="Proteomes" id="UP000482960"/>
    </source>
</evidence>
<dbReference type="GO" id="GO:0003677">
    <property type="term" value="F:DNA binding"/>
    <property type="evidence" value="ECO:0007669"/>
    <property type="project" value="InterPro"/>
</dbReference>
<accession>A0A6V8LLY1</accession>
<name>A0A6V8LLY1_9ACTN</name>
<dbReference type="RefSeq" id="WP_173086312.1">
    <property type="nucleotide sequence ID" value="NZ_BAABJB010000008.1"/>
</dbReference>
<organism evidence="2 3">
    <name type="scientific">Phytohabitans rumicis</name>
    <dbReference type="NCBI Taxonomy" id="1076125"/>
    <lineage>
        <taxon>Bacteria</taxon>
        <taxon>Bacillati</taxon>
        <taxon>Actinomycetota</taxon>
        <taxon>Actinomycetes</taxon>
        <taxon>Micromonosporales</taxon>
        <taxon>Micromonosporaceae</taxon>
    </lineage>
</organism>
<sequence>MTIDLHVERTSSDRVFELLDALASLGPGPHRLQDVAAHAKLGASTAHRILQAGIRAGRVSKAQRGRYLLTSPAEPRAATPAPPPEPVLPASQPLAVSRRIRLGLAALQKATEQPVLLYVPLILDTPMRYCLAYVPPRQDELLSDAERLLAADMVFCAPLTVDAPGRLIMAHMAPQRESVQARAIVGAGYTYGPSPVAGWNTLAAPLRRFGQIAGVICITARASWMGRYREHGLGRLLSLARELGDELPTGAGRS</sequence>
<feature type="domain" description="HTH iclR-type" evidence="1">
    <location>
        <begin position="13"/>
        <end position="52"/>
    </location>
</feature>
<proteinExistence type="predicted"/>
<dbReference type="GO" id="GO:0006355">
    <property type="term" value="P:regulation of DNA-templated transcription"/>
    <property type="evidence" value="ECO:0007669"/>
    <property type="project" value="InterPro"/>
</dbReference>
<dbReference type="SUPFAM" id="SSF46785">
    <property type="entry name" value="Winged helix' DNA-binding domain"/>
    <property type="match status" value="1"/>
</dbReference>
<evidence type="ECO:0000313" key="2">
    <source>
        <dbReference type="EMBL" id="GFJ96550.1"/>
    </source>
</evidence>